<keyword evidence="5" id="KW-0539">Nucleus</keyword>
<evidence type="ECO:0000256" key="1">
    <source>
        <dbReference type="ARBA" id="ARBA00004123"/>
    </source>
</evidence>
<evidence type="ECO:0000313" key="9">
    <source>
        <dbReference type="Proteomes" id="UP000834106"/>
    </source>
</evidence>
<reference evidence="8" key="1">
    <citation type="submission" date="2023-05" db="EMBL/GenBank/DDBJ databases">
        <authorList>
            <person name="Huff M."/>
        </authorList>
    </citation>
    <scope>NUCLEOTIDE SEQUENCE</scope>
</reference>
<keyword evidence="2" id="KW-0805">Transcription regulation</keyword>
<keyword evidence="9" id="KW-1185">Reference proteome</keyword>
<keyword evidence="6" id="KW-0175">Coiled coil</keyword>
<evidence type="ECO:0000256" key="6">
    <source>
        <dbReference type="SAM" id="Coils"/>
    </source>
</evidence>
<accession>A0AAD1Z719</accession>
<evidence type="ECO:0000256" key="5">
    <source>
        <dbReference type="ARBA" id="ARBA00023242"/>
    </source>
</evidence>
<evidence type="ECO:0008006" key="10">
    <source>
        <dbReference type="Google" id="ProtNLM"/>
    </source>
</evidence>
<evidence type="ECO:0000313" key="8">
    <source>
        <dbReference type="EMBL" id="CAI9761677.1"/>
    </source>
</evidence>
<evidence type="ECO:0000256" key="4">
    <source>
        <dbReference type="ARBA" id="ARBA00023163"/>
    </source>
</evidence>
<dbReference type="PANTHER" id="PTHR13690">
    <property type="entry name" value="TRANSCRIPTION FACTOR POSF21-RELATED"/>
    <property type="match status" value="1"/>
</dbReference>
<gene>
    <name evidence="8" type="ORF">FPE_LOCUS9107</name>
</gene>
<keyword evidence="4" id="KW-0804">Transcription</keyword>
<sequence>MDKGRSPNHGNGSSLPPLGRYSVFTPHCAKRQSATRSIKRKMRYIAKLERKIQASQTEEVFLSALLPLLQRDTDDLTAQNSELEWQLQTLELQVHLTDALNEALQEEIRRARMQIGQTIANGGPITNFPASYGGIQEDYPTSNVMNIAVQQFQQLQIHSQNQEQRSSMQPQAQARDMNLSSVPSPIQGHNASPGTSSED</sequence>
<feature type="region of interest" description="Disordered" evidence="7">
    <location>
        <begin position="1"/>
        <end position="22"/>
    </location>
</feature>
<evidence type="ECO:0000256" key="7">
    <source>
        <dbReference type="SAM" id="MobiDB-lite"/>
    </source>
</evidence>
<dbReference type="InterPro" id="IPR044759">
    <property type="entry name" value="bZIP_RF2"/>
</dbReference>
<dbReference type="GO" id="GO:0005634">
    <property type="term" value="C:nucleus"/>
    <property type="evidence" value="ECO:0007669"/>
    <property type="project" value="UniProtKB-SubCell"/>
</dbReference>
<protein>
    <recommendedName>
        <fullName evidence="10">BZIP transcription factor</fullName>
    </recommendedName>
</protein>
<dbReference type="PANTHER" id="PTHR13690:SF124">
    <property type="entry name" value="TRANSCRIPTION FACTOR RF2A"/>
    <property type="match status" value="1"/>
</dbReference>
<comment type="subcellular location">
    <subcellularLocation>
        <location evidence="1">Nucleus</location>
    </subcellularLocation>
</comment>
<keyword evidence="3" id="KW-0238">DNA-binding</keyword>
<name>A0AAD1Z719_9LAMI</name>
<feature type="coiled-coil region" evidence="6">
    <location>
        <begin position="38"/>
        <end position="121"/>
    </location>
</feature>
<dbReference type="CDD" id="cd14703">
    <property type="entry name" value="bZIP_plant_RF2"/>
    <property type="match status" value="1"/>
</dbReference>
<dbReference type="GO" id="GO:0003700">
    <property type="term" value="F:DNA-binding transcription factor activity"/>
    <property type="evidence" value="ECO:0007669"/>
    <property type="project" value="InterPro"/>
</dbReference>
<dbReference type="EMBL" id="OU503040">
    <property type="protein sequence ID" value="CAI9761677.1"/>
    <property type="molecule type" value="Genomic_DNA"/>
</dbReference>
<organism evidence="8 9">
    <name type="scientific">Fraxinus pennsylvanica</name>
    <dbReference type="NCBI Taxonomy" id="56036"/>
    <lineage>
        <taxon>Eukaryota</taxon>
        <taxon>Viridiplantae</taxon>
        <taxon>Streptophyta</taxon>
        <taxon>Embryophyta</taxon>
        <taxon>Tracheophyta</taxon>
        <taxon>Spermatophyta</taxon>
        <taxon>Magnoliopsida</taxon>
        <taxon>eudicotyledons</taxon>
        <taxon>Gunneridae</taxon>
        <taxon>Pentapetalae</taxon>
        <taxon>asterids</taxon>
        <taxon>lamiids</taxon>
        <taxon>Lamiales</taxon>
        <taxon>Oleaceae</taxon>
        <taxon>Oleeae</taxon>
        <taxon>Fraxinus</taxon>
    </lineage>
</organism>
<evidence type="ECO:0000256" key="3">
    <source>
        <dbReference type="ARBA" id="ARBA00023125"/>
    </source>
</evidence>
<evidence type="ECO:0000256" key="2">
    <source>
        <dbReference type="ARBA" id="ARBA00023015"/>
    </source>
</evidence>
<dbReference type="AlphaFoldDB" id="A0AAD1Z719"/>
<proteinExistence type="predicted"/>
<feature type="region of interest" description="Disordered" evidence="7">
    <location>
        <begin position="158"/>
        <end position="199"/>
    </location>
</feature>
<dbReference type="GO" id="GO:0003677">
    <property type="term" value="F:DNA binding"/>
    <property type="evidence" value="ECO:0007669"/>
    <property type="project" value="UniProtKB-KW"/>
</dbReference>
<dbReference type="Proteomes" id="UP000834106">
    <property type="component" value="Chromosome 5"/>
</dbReference>